<proteinExistence type="predicted"/>
<name>A0A2A9MKD5_BESBE</name>
<feature type="region of interest" description="Disordered" evidence="1">
    <location>
        <begin position="45"/>
        <end position="73"/>
    </location>
</feature>
<dbReference type="AlphaFoldDB" id="A0A2A9MKD5"/>
<dbReference type="VEuPathDB" id="ToxoDB:BESB_007870"/>
<dbReference type="RefSeq" id="XP_029222454.1">
    <property type="nucleotide sequence ID" value="XM_029359541.1"/>
</dbReference>
<feature type="region of interest" description="Disordered" evidence="1">
    <location>
        <begin position="613"/>
        <end position="648"/>
    </location>
</feature>
<protein>
    <submittedName>
        <fullName evidence="2">Uncharacterized protein</fullName>
    </submittedName>
</protein>
<dbReference type="Proteomes" id="UP000224006">
    <property type="component" value="Chromosome I"/>
</dbReference>
<evidence type="ECO:0000256" key="1">
    <source>
        <dbReference type="SAM" id="MobiDB-lite"/>
    </source>
</evidence>
<gene>
    <name evidence="2" type="ORF">BESB_007870</name>
</gene>
<dbReference type="GeneID" id="40305849"/>
<reference evidence="2 3" key="1">
    <citation type="submission" date="2017-09" db="EMBL/GenBank/DDBJ databases">
        <title>Genome sequencing of Besnoitia besnoiti strain Bb-Ger1.</title>
        <authorList>
            <person name="Schares G."/>
            <person name="Venepally P."/>
            <person name="Lorenzi H.A."/>
        </authorList>
    </citation>
    <scope>NUCLEOTIDE SEQUENCE [LARGE SCALE GENOMIC DNA]</scope>
    <source>
        <strain evidence="2 3">Bb-Ger1</strain>
    </source>
</reference>
<dbReference type="KEGG" id="bbes:BESB_007870"/>
<dbReference type="OrthoDB" id="371339at2759"/>
<organism evidence="2 3">
    <name type="scientific">Besnoitia besnoiti</name>
    <name type="common">Apicomplexan protozoan</name>
    <dbReference type="NCBI Taxonomy" id="94643"/>
    <lineage>
        <taxon>Eukaryota</taxon>
        <taxon>Sar</taxon>
        <taxon>Alveolata</taxon>
        <taxon>Apicomplexa</taxon>
        <taxon>Conoidasida</taxon>
        <taxon>Coccidia</taxon>
        <taxon>Eucoccidiorida</taxon>
        <taxon>Eimeriorina</taxon>
        <taxon>Sarcocystidae</taxon>
        <taxon>Besnoitia</taxon>
    </lineage>
</organism>
<evidence type="ECO:0000313" key="2">
    <source>
        <dbReference type="EMBL" id="PFH38445.1"/>
    </source>
</evidence>
<accession>A0A2A9MKD5</accession>
<sequence length="713" mass="77141">MKRVAPVRPPAAGAKGAAGGPASAASPSRLASGLKARDASAAASFFSSSVTPGRETSGAGGGTFSRQKHVDGDDDTCRGFLSGQVRTIFDSYNSFLEYEADPSPSSGLFGATDASDNVEQDPFLSLREGLLQGTPVNSSVALLRDFLTFKRHPLMDFHPRPREAVKTKPRGPVFTEEHFLANLASFATATDEDAKPTSVILEIASYTSIVEAQREHPFLLALMQAPPAGIDVTISIDNWRQTCACSVEGELLKGTLPPLPSGRHILMFCTRSGYPIPLLLSPLLRGKKDADPTKPLTPVLSIPLMVVRAPQRRQDPSLCYSTLKSRKERPPSAATGPYTAADLEELVAAFSEVKGVAQFIVPRAQGVGPVVDRTGRLISQAKGQDFRVRLADCLNTAAKGKNSPLFGAAETVMIESAHNCDVRIPLPFKASLFNSCAATSRLSIACFHSRIFEFEPYGVLSAQVFTKSRYSDVYTIFSFSLTPKEAGPQASVAYKSQIQTPYIPGLDRFEATERLCADTRFWSYVDGCVPLKNRVAAAFEIDNFATVECPVPQMLRHARNPYRAYPDGLQVAPGVYLFFEAWPNEVLRMPPNFAEESLAPAAAVEAVSEAAKAVRGEKSRGDAGGDAPKKDAAPPPKEEPARGDCRRNGARFGAVRQRGRPPQFFSVTLCVGQHIFSSVMGVEADVVEFIINRWLAFVPNKDAIPDVRNRLPC</sequence>
<dbReference type="EMBL" id="NWUJ01000001">
    <property type="protein sequence ID" value="PFH38445.1"/>
    <property type="molecule type" value="Genomic_DNA"/>
</dbReference>
<feature type="region of interest" description="Disordered" evidence="1">
    <location>
        <begin position="1"/>
        <end position="29"/>
    </location>
</feature>
<evidence type="ECO:0000313" key="3">
    <source>
        <dbReference type="Proteomes" id="UP000224006"/>
    </source>
</evidence>
<feature type="compositionally biased region" description="Basic and acidic residues" evidence="1">
    <location>
        <begin position="613"/>
        <end position="647"/>
    </location>
</feature>
<keyword evidence="3" id="KW-1185">Reference proteome</keyword>
<comment type="caution">
    <text evidence="2">The sequence shown here is derived from an EMBL/GenBank/DDBJ whole genome shotgun (WGS) entry which is preliminary data.</text>
</comment>